<dbReference type="PANTHER" id="PTHR30383:SF5">
    <property type="entry name" value="SGNH HYDROLASE-TYPE ESTERASE DOMAIN-CONTAINING PROTEIN"/>
    <property type="match status" value="1"/>
</dbReference>
<feature type="domain" description="SGNH hydrolase-type esterase" evidence="1">
    <location>
        <begin position="101"/>
        <end position="247"/>
    </location>
</feature>
<evidence type="ECO:0000313" key="3">
    <source>
        <dbReference type="Proteomes" id="UP000249354"/>
    </source>
</evidence>
<dbReference type="AlphaFoldDB" id="A0A2W4U0D0"/>
<sequence length="277" mass="30553">MNGLLFGSLLAVWQEQAASAARSNMALATIPVGGSATDAAIADTVVALPRPGGGRKLSYQQWVDVLKQEAQAAVVRKPSHLSVLLGDSLSLWFPGELMPGQRMWINQSISGERTKGLLNRLDLFEKNDVESIFLMIGINDLIWGETDEAIIANYKEIVRKLRQEHPDTQIVVQSILPHGGEISTWESRDKLLALPSDRIIAMNKALQQIAQDNDAYYLDLYPIFVTGDGQLRPDLTTDGLHLNREGYLVWRSAIALYAQLELQAVPAEKPDAKAAKK</sequence>
<protein>
    <recommendedName>
        <fullName evidence="1">SGNH hydrolase-type esterase domain-containing protein</fullName>
    </recommendedName>
</protein>
<evidence type="ECO:0000313" key="2">
    <source>
        <dbReference type="EMBL" id="PZO14342.1"/>
    </source>
</evidence>
<dbReference type="Pfam" id="PF13472">
    <property type="entry name" value="Lipase_GDSL_2"/>
    <property type="match status" value="1"/>
</dbReference>
<organism evidence="2 3">
    <name type="scientific">Leptolyngbya foveolarum</name>
    <dbReference type="NCBI Taxonomy" id="47253"/>
    <lineage>
        <taxon>Bacteria</taxon>
        <taxon>Bacillati</taxon>
        <taxon>Cyanobacteriota</taxon>
        <taxon>Cyanophyceae</taxon>
        <taxon>Leptolyngbyales</taxon>
        <taxon>Leptolyngbyaceae</taxon>
        <taxon>Leptolyngbya group</taxon>
        <taxon>Leptolyngbya</taxon>
    </lineage>
</organism>
<dbReference type="EMBL" id="QBMC01000110">
    <property type="protein sequence ID" value="PZO14342.1"/>
    <property type="molecule type" value="Genomic_DNA"/>
</dbReference>
<name>A0A2W4U0D0_9CYAN</name>
<dbReference type="InterPro" id="IPR036514">
    <property type="entry name" value="SGNH_hydro_sf"/>
</dbReference>
<evidence type="ECO:0000259" key="1">
    <source>
        <dbReference type="Pfam" id="PF13472"/>
    </source>
</evidence>
<reference evidence="2 3" key="2">
    <citation type="submission" date="2018-06" db="EMBL/GenBank/DDBJ databases">
        <title>Metagenomic assembly of (sub)arctic Cyanobacteria and their associated microbiome from non-axenic cultures.</title>
        <authorList>
            <person name="Baurain D."/>
        </authorList>
    </citation>
    <scope>NUCLEOTIDE SEQUENCE [LARGE SCALE GENOMIC DNA]</scope>
    <source>
        <strain evidence="2">ULC129bin1</strain>
    </source>
</reference>
<accession>A0A2W4U0D0</accession>
<gene>
    <name evidence="2" type="ORF">DCF25_15075</name>
</gene>
<reference evidence="3" key="1">
    <citation type="submission" date="2018-04" db="EMBL/GenBank/DDBJ databases">
        <authorList>
            <person name="Cornet L."/>
        </authorList>
    </citation>
    <scope>NUCLEOTIDE SEQUENCE [LARGE SCALE GENOMIC DNA]</scope>
</reference>
<dbReference type="InterPro" id="IPR013830">
    <property type="entry name" value="SGNH_hydro"/>
</dbReference>
<dbReference type="PANTHER" id="PTHR30383">
    <property type="entry name" value="THIOESTERASE 1/PROTEASE 1/LYSOPHOSPHOLIPASE L1"/>
    <property type="match status" value="1"/>
</dbReference>
<proteinExistence type="predicted"/>
<comment type="caution">
    <text evidence="2">The sequence shown here is derived from an EMBL/GenBank/DDBJ whole genome shotgun (WGS) entry which is preliminary data.</text>
</comment>
<dbReference type="InterPro" id="IPR051532">
    <property type="entry name" value="Ester_Hydrolysis_Enzymes"/>
</dbReference>
<dbReference type="Proteomes" id="UP000249354">
    <property type="component" value="Unassembled WGS sequence"/>
</dbReference>
<dbReference type="Gene3D" id="3.40.50.1110">
    <property type="entry name" value="SGNH hydrolase"/>
    <property type="match status" value="1"/>
</dbReference>
<dbReference type="SUPFAM" id="SSF52266">
    <property type="entry name" value="SGNH hydrolase"/>
    <property type="match status" value="1"/>
</dbReference>
<dbReference type="GO" id="GO:0004622">
    <property type="term" value="F:phosphatidylcholine lysophospholipase activity"/>
    <property type="evidence" value="ECO:0007669"/>
    <property type="project" value="TreeGrafter"/>
</dbReference>